<feature type="domain" description="Copper resistance protein D" evidence="2">
    <location>
        <begin position="46"/>
        <end position="147"/>
    </location>
</feature>
<dbReference type="OrthoDB" id="8419862at2"/>
<dbReference type="KEGG" id="rhf:EUB48_20085"/>
<evidence type="ECO:0000259" key="2">
    <source>
        <dbReference type="Pfam" id="PF05425"/>
    </source>
</evidence>
<keyword evidence="1" id="KW-0472">Membrane</keyword>
<feature type="transmembrane region" description="Helical" evidence="1">
    <location>
        <begin position="7"/>
        <end position="27"/>
    </location>
</feature>
<accession>A0A515DG09</accession>
<feature type="transmembrane region" description="Helical" evidence="1">
    <location>
        <begin position="126"/>
        <end position="147"/>
    </location>
</feature>
<keyword evidence="1" id="KW-0812">Transmembrane</keyword>
<organism evidence="3 4">
    <name type="scientific">Rhodoferax sediminis</name>
    <dbReference type="NCBI Taxonomy" id="2509614"/>
    <lineage>
        <taxon>Bacteria</taxon>
        <taxon>Pseudomonadati</taxon>
        <taxon>Pseudomonadota</taxon>
        <taxon>Betaproteobacteria</taxon>
        <taxon>Burkholderiales</taxon>
        <taxon>Comamonadaceae</taxon>
        <taxon>Rhodoferax</taxon>
    </lineage>
</organism>
<evidence type="ECO:0000256" key="1">
    <source>
        <dbReference type="SAM" id="Phobius"/>
    </source>
</evidence>
<keyword evidence="1" id="KW-1133">Transmembrane helix</keyword>
<dbReference type="RefSeq" id="WP_142820840.1">
    <property type="nucleotide sequence ID" value="NZ_CP035503.1"/>
</dbReference>
<evidence type="ECO:0000313" key="3">
    <source>
        <dbReference type="EMBL" id="QDL39361.1"/>
    </source>
</evidence>
<protein>
    <recommendedName>
        <fullName evidence="2">Copper resistance protein D domain-containing protein</fullName>
    </recommendedName>
</protein>
<proteinExistence type="predicted"/>
<dbReference type="Pfam" id="PF05425">
    <property type="entry name" value="CopD"/>
    <property type="match status" value="1"/>
</dbReference>
<dbReference type="AlphaFoldDB" id="A0A515DG09"/>
<feature type="transmembrane region" description="Helical" evidence="1">
    <location>
        <begin position="47"/>
        <end position="70"/>
    </location>
</feature>
<dbReference type="Proteomes" id="UP000316798">
    <property type="component" value="Chromosome"/>
</dbReference>
<dbReference type="GO" id="GO:0016020">
    <property type="term" value="C:membrane"/>
    <property type="evidence" value="ECO:0007669"/>
    <property type="project" value="InterPro"/>
</dbReference>
<feature type="transmembrane region" description="Helical" evidence="1">
    <location>
        <begin position="82"/>
        <end position="101"/>
    </location>
</feature>
<sequence length="148" mass="16024">MTLLAKFLHLSGAIVWLGGMAFMLWALRPVATAQLQPPARLPLLAGVLTRFFSVAWISVGLLALTGATMLGSVGMKNAPVGWHLMMGIGLLMFAIFGHLYFGPFSRMKKAVAQADWPQAGQQIARIHPLVVLNFALGWLAIAAVLFLR</sequence>
<dbReference type="InterPro" id="IPR008457">
    <property type="entry name" value="Cu-R_CopD_dom"/>
</dbReference>
<gene>
    <name evidence="3" type="ORF">EUB48_20085</name>
</gene>
<keyword evidence="4" id="KW-1185">Reference proteome</keyword>
<name>A0A515DG09_9BURK</name>
<evidence type="ECO:0000313" key="4">
    <source>
        <dbReference type="Proteomes" id="UP000316798"/>
    </source>
</evidence>
<dbReference type="EMBL" id="CP035503">
    <property type="protein sequence ID" value="QDL39361.1"/>
    <property type="molecule type" value="Genomic_DNA"/>
</dbReference>
<reference evidence="3 4" key="1">
    <citation type="submission" date="2019-01" db="EMBL/GenBank/DDBJ databases">
        <title>Genomic insights into a novel species Rhodoferax sp.</title>
        <authorList>
            <person name="Jin L."/>
        </authorList>
    </citation>
    <scope>NUCLEOTIDE SEQUENCE [LARGE SCALE GENOMIC DNA]</scope>
    <source>
        <strain evidence="3 4">CHu59-6-5</strain>
    </source>
</reference>